<dbReference type="PANTHER" id="PTHR43777:SF1">
    <property type="entry name" value="MOLYBDENUM COFACTOR CYTIDYLYLTRANSFERASE"/>
    <property type="match status" value="1"/>
</dbReference>
<dbReference type="AlphaFoldDB" id="A0A261U2G0"/>
<organism evidence="3 4">
    <name type="scientific">Bordetella genomosp. 4</name>
    <dbReference type="NCBI Taxonomy" id="463044"/>
    <lineage>
        <taxon>Bacteria</taxon>
        <taxon>Pseudomonadati</taxon>
        <taxon>Pseudomonadota</taxon>
        <taxon>Betaproteobacteria</taxon>
        <taxon>Burkholderiales</taxon>
        <taxon>Alcaligenaceae</taxon>
        <taxon>Bordetella</taxon>
    </lineage>
</organism>
<dbReference type="InterPro" id="IPR025877">
    <property type="entry name" value="MobA-like_NTP_Trfase"/>
</dbReference>
<dbReference type="OrthoDB" id="5298793at2"/>
<accession>A0A261U2G0</accession>
<dbReference type="Pfam" id="PF12804">
    <property type="entry name" value="NTP_transf_3"/>
    <property type="match status" value="1"/>
</dbReference>
<evidence type="ECO:0000256" key="1">
    <source>
        <dbReference type="ARBA" id="ARBA00022842"/>
    </source>
</evidence>
<protein>
    <recommendedName>
        <fullName evidence="2">MobA-like NTP transferase domain-containing protein</fullName>
    </recommendedName>
</protein>
<keyword evidence="4" id="KW-1185">Reference proteome</keyword>
<dbReference type="GO" id="GO:0016779">
    <property type="term" value="F:nucleotidyltransferase activity"/>
    <property type="evidence" value="ECO:0007669"/>
    <property type="project" value="UniProtKB-ARBA"/>
</dbReference>
<feature type="domain" description="MobA-like NTP transferase" evidence="2">
    <location>
        <begin position="16"/>
        <end position="165"/>
    </location>
</feature>
<reference evidence="3 4" key="1">
    <citation type="submission" date="2017-05" db="EMBL/GenBank/DDBJ databases">
        <title>Complete and WGS of Bordetella genogroups.</title>
        <authorList>
            <person name="Spilker T."/>
            <person name="LiPuma J."/>
        </authorList>
    </citation>
    <scope>NUCLEOTIDE SEQUENCE [LARGE SCALE GENOMIC DNA]</scope>
    <source>
        <strain evidence="3 4">AU9919</strain>
    </source>
</reference>
<name>A0A261U2G0_9BORD</name>
<proteinExistence type="predicted"/>
<dbReference type="PANTHER" id="PTHR43777">
    <property type="entry name" value="MOLYBDENUM COFACTOR CYTIDYLYLTRANSFERASE"/>
    <property type="match status" value="1"/>
</dbReference>
<evidence type="ECO:0000313" key="4">
    <source>
        <dbReference type="Proteomes" id="UP000216885"/>
    </source>
</evidence>
<comment type="caution">
    <text evidence="3">The sequence shown here is derived from an EMBL/GenBank/DDBJ whole genome shotgun (WGS) entry which is preliminary data.</text>
</comment>
<dbReference type="Proteomes" id="UP000216885">
    <property type="component" value="Unassembled WGS sequence"/>
</dbReference>
<dbReference type="EMBL" id="NEVQ01000013">
    <property type="protein sequence ID" value="OZI56128.1"/>
    <property type="molecule type" value="Genomic_DNA"/>
</dbReference>
<keyword evidence="1" id="KW-0460">Magnesium</keyword>
<evidence type="ECO:0000313" key="3">
    <source>
        <dbReference type="EMBL" id="OZI56128.1"/>
    </source>
</evidence>
<dbReference type="SUPFAM" id="SSF53448">
    <property type="entry name" value="Nucleotide-diphospho-sugar transferases"/>
    <property type="match status" value="1"/>
</dbReference>
<gene>
    <name evidence="3" type="ORF">CAL20_11820</name>
</gene>
<dbReference type="CDD" id="cd04182">
    <property type="entry name" value="GT_2_like_f"/>
    <property type="match status" value="1"/>
</dbReference>
<dbReference type="Gene3D" id="3.90.550.10">
    <property type="entry name" value="Spore Coat Polysaccharide Biosynthesis Protein SpsA, Chain A"/>
    <property type="match status" value="1"/>
</dbReference>
<dbReference type="InterPro" id="IPR029044">
    <property type="entry name" value="Nucleotide-diphossugar_trans"/>
</dbReference>
<sequence length="188" mass="19602">MADSPTEHAASAYAAHKLLARLPDGRCVGQASAQTLLSVLPETVAVVATDPPELPRLLSESGCDILTVSSAPRGMGISLAAAARRLLGGSHPDGHVPGCVVALADMPWLHAGTIKNLLRHAGYDRIVVPVHRGQRGHPVIFGARFLPELAELNGDTGARALLSRHGALEIDCDDSGILRDVDVPADLA</sequence>
<evidence type="ECO:0000259" key="2">
    <source>
        <dbReference type="Pfam" id="PF12804"/>
    </source>
</evidence>